<dbReference type="AlphaFoldDB" id="A0A088S0X2"/>
<dbReference type="VEuPathDB" id="TriTrypDB:LPMP_344310"/>
<evidence type="ECO:0000313" key="3">
    <source>
        <dbReference type="EMBL" id="AIO02053.1"/>
    </source>
</evidence>
<dbReference type="GeneID" id="22578936"/>
<dbReference type="InterPro" id="IPR000571">
    <property type="entry name" value="Znf_CCCH"/>
</dbReference>
<keyword evidence="1" id="KW-0863">Zinc-finger</keyword>
<reference evidence="3 4" key="1">
    <citation type="journal article" date="2015" name="Sci. Rep.">
        <title>The genome of Leishmania panamensis: insights into genomics of the L. (Viannia) subgenus.</title>
        <authorList>
            <person name="Llanes A."/>
            <person name="Restrepo C.M."/>
            <person name="Vecchio G.D."/>
            <person name="Anguizola F.J."/>
            <person name="Lleonart R."/>
        </authorList>
    </citation>
    <scope>NUCLEOTIDE SEQUENCE [LARGE SCALE GENOMIC DNA]</scope>
    <source>
        <strain evidence="3 4">MHOM/PA/94/PSC-1</strain>
    </source>
</reference>
<protein>
    <recommendedName>
        <fullName evidence="2">C3H1-type domain-containing protein</fullName>
    </recommendedName>
</protein>
<dbReference type="SMART" id="SM00356">
    <property type="entry name" value="ZnF_C3H1"/>
    <property type="match status" value="1"/>
</dbReference>
<evidence type="ECO:0000256" key="1">
    <source>
        <dbReference type="PROSITE-ProRule" id="PRU00723"/>
    </source>
</evidence>
<feature type="zinc finger region" description="C3H1-type" evidence="1">
    <location>
        <begin position="180"/>
        <end position="206"/>
    </location>
</feature>
<evidence type="ECO:0000259" key="2">
    <source>
        <dbReference type="PROSITE" id="PS50103"/>
    </source>
</evidence>
<gene>
    <name evidence="3" type="ORF">LPMP_344310</name>
</gene>
<accession>A0A088S0X2</accession>
<dbReference type="Gene3D" id="3.30.1370.210">
    <property type="match status" value="1"/>
</dbReference>
<dbReference type="EMBL" id="CP009403">
    <property type="protein sequence ID" value="AIO02053.1"/>
    <property type="molecule type" value="Genomic_DNA"/>
</dbReference>
<dbReference type="PROSITE" id="PS50103">
    <property type="entry name" value="ZF_C3H1"/>
    <property type="match status" value="1"/>
</dbReference>
<name>A0A088S0X2_LEIPA</name>
<dbReference type="eggNOG" id="ENOG502SKN1">
    <property type="taxonomic scope" value="Eukaryota"/>
</dbReference>
<dbReference type="OrthoDB" id="59941at2759"/>
<keyword evidence="1" id="KW-0479">Metal-binding</keyword>
<dbReference type="KEGG" id="lpan:LPMP_344310"/>
<sequence length="264" mass="28840">MYHGVCTPPQQPSMTSIVYVQTTQPSPVAYYAAEPIIDQQSIQALQQHQVSLVYPGTAAPQPIHAPHQPTIIPETYASEATPFYAYQPTLKEARCNTGSLVCLVPTVAASSSPQLSMLMQSLSSNSPSFHSDLSLRTQETRAAPQMMQQMLTTEYVQPAMEAHGSLSQSVIDPSTKSPLLSSSEVCRHYINGRCNRRKCRFLHPDLRSPIMTSHVMYIAPDAASIISNQSVPQVSPLTPYPSLSTPSLSAFHVPALTSWETCPL</sequence>
<dbReference type="GO" id="GO:0008270">
    <property type="term" value="F:zinc ion binding"/>
    <property type="evidence" value="ECO:0007669"/>
    <property type="project" value="UniProtKB-KW"/>
</dbReference>
<dbReference type="VEuPathDB" id="TriTrypDB:LPAL13_340050600"/>
<keyword evidence="4" id="KW-1185">Reference proteome</keyword>
<organism evidence="3 4">
    <name type="scientific">Leishmania panamensis</name>
    <dbReference type="NCBI Taxonomy" id="5679"/>
    <lineage>
        <taxon>Eukaryota</taxon>
        <taxon>Discoba</taxon>
        <taxon>Euglenozoa</taxon>
        <taxon>Kinetoplastea</taxon>
        <taxon>Metakinetoplastina</taxon>
        <taxon>Trypanosomatida</taxon>
        <taxon>Trypanosomatidae</taxon>
        <taxon>Leishmaniinae</taxon>
        <taxon>Leishmania</taxon>
        <taxon>Leishmania guyanensis species complex</taxon>
    </lineage>
</organism>
<proteinExistence type="predicted"/>
<dbReference type="RefSeq" id="XP_010702853.1">
    <property type="nucleotide sequence ID" value="XM_010704551.1"/>
</dbReference>
<keyword evidence="1" id="KW-0862">Zinc</keyword>
<dbReference type="Proteomes" id="UP000063063">
    <property type="component" value="Chromosome 34"/>
</dbReference>
<feature type="domain" description="C3H1-type" evidence="2">
    <location>
        <begin position="180"/>
        <end position="206"/>
    </location>
</feature>
<evidence type="ECO:0000313" key="4">
    <source>
        <dbReference type="Proteomes" id="UP000063063"/>
    </source>
</evidence>